<protein>
    <recommendedName>
        <fullName evidence="4">Lipoprotein</fullName>
    </recommendedName>
</protein>
<organism evidence="2 3">
    <name type="scientific">Pelagibacterium luteolum</name>
    <dbReference type="NCBI Taxonomy" id="440168"/>
    <lineage>
        <taxon>Bacteria</taxon>
        <taxon>Pseudomonadati</taxon>
        <taxon>Pseudomonadota</taxon>
        <taxon>Alphaproteobacteria</taxon>
        <taxon>Hyphomicrobiales</taxon>
        <taxon>Devosiaceae</taxon>
        <taxon>Pelagibacterium</taxon>
    </lineage>
</organism>
<dbReference type="Gene3D" id="3.30.10.10">
    <property type="entry name" value="Trypsin Inhibitor V, subunit A"/>
    <property type="match status" value="1"/>
</dbReference>
<dbReference type="AlphaFoldDB" id="A0A1G7YVW2"/>
<reference evidence="2 3" key="1">
    <citation type="submission" date="2016-10" db="EMBL/GenBank/DDBJ databases">
        <authorList>
            <person name="de Groot N.N."/>
        </authorList>
    </citation>
    <scope>NUCLEOTIDE SEQUENCE [LARGE SCALE GENOMIC DNA]</scope>
    <source>
        <strain evidence="2 3">CGMCC 1.10267</strain>
    </source>
</reference>
<evidence type="ECO:0000313" key="2">
    <source>
        <dbReference type="EMBL" id="SDH00495.1"/>
    </source>
</evidence>
<dbReference type="PROSITE" id="PS51257">
    <property type="entry name" value="PROKAR_LIPOPROTEIN"/>
    <property type="match status" value="1"/>
</dbReference>
<dbReference type="OrthoDB" id="8724542at2"/>
<gene>
    <name evidence="2" type="ORF">SAMN04487974_1169</name>
</gene>
<feature type="chain" id="PRO_5011781356" description="Lipoprotein" evidence="1">
    <location>
        <begin position="20"/>
        <end position="148"/>
    </location>
</feature>
<keyword evidence="3" id="KW-1185">Reference proteome</keyword>
<feature type="signal peptide" evidence="1">
    <location>
        <begin position="1"/>
        <end position="19"/>
    </location>
</feature>
<dbReference type="Proteomes" id="UP000199495">
    <property type="component" value="Unassembled WGS sequence"/>
</dbReference>
<evidence type="ECO:0000313" key="3">
    <source>
        <dbReference type="Proteomes" id="UP000199495"/>
    </source>
</evidence>
<proteinExistence type="predicted"/>
<dbReference type="RefSeq" id="WP_090598218.1">
    <property type="nucleotide sequence ID" value="NZ_FNCS01000016.1"/>
</dbReference>
<dbReference type="EMBL" id="FNCS01000016">
    <property type="protein sequence ID" value="SDH00495.1"/>
    <property type="molecule type" value="Genomic_DNA"/>
</dbReference>
<evidence type="ECO:0008006" key="4">
    <source>
        <dbReference type="Google" id="ProtNLM"/>
    </source>
</evidence>
<accession>A0A1G7YVW2</accession>
<evidence type="ECO:0000256" key="1">
    <source>
        <dbReference type="SAM" id="SignalP"/>
    </source>
</evidence>
<keyword evidence="1" id="KW-0732">Signal</keyword>
<name>A0A1G7YVW2_9HYPH</name>
<sequence>MRVATFILALLSMAGISVACTPSRDNPDAAVPEITLAEPEVVMAAVPPPPFTYWASDGSTIRNHPRVDGVWIAAKEGEHERYYFGDECSASRYQRFVGHRMDALPRKPDGAEWRQACTTCAVTSDLGRARMNIVYDEDTRIIERIACG</sequence>